<evidence type="ECO:0000313" key="2">
    <source>
        <dbReference type="Proteomes" id="UP000801492"/>
    </source>
</evidence>
<gene>
    <name evidence="1" type="ORF">ILUMI_26790</name>
</gene>
<accession>A0A8K0C5X7</accession>
<reference evidence="1" key="1">
    <citation type="submission" date="2019-08" db="EMBL/GenBank/DDBJ databases">
        <title>The genome of the North American firefly Photinus pyralis.</title>
        <authorList>
            <consortium name="Photinus pyralis genome working group"/>
            <person name="Fallon T.R."/>
            <person name="Sander Lower S.E."/>
            <person name="Weng J.-K."/>
        </authorList>
    </citation>
    <scope>NUCLEOTIDE SEQUENCE</scope>
    <source>
        <strain evidence="1">TRF0915ILg1</strain>
        <tissue evidence="1">Whole body</tissue>
    </source>
</reference>
<evidence type="ECO:0000313" key="1">
    <source>
        <dbReference type="EMBL" id="KAF2879377.1"/>
    </source>
</evidence>
<comment type="caution">
    <text evidence="1">The sequence shown here is derived from an EMBL/GenBank/DDBJ whole genome shotgun (WGS) entry which is preliminary data.</text>
</comment>
<protein>
    <submittedName>
        <fullName evidence="1">Uncharacterized protein</fullName>
    </submittedName>
</protein>
<dbReference type="Proteomes" id="UP000801492">
    <property type="component" value="Unassembled WGS sequence"/>
</dbReference>
<organism evidence="1 2">
    <name type="scientific">Ignelater luminosus</name>
    <name type="common">Cucubano</name>
    <name type="synonym">Pyrophorus luminosus</name>
    <dbReference type="NCBI Taxonomy" id="2038154"/>
    <lineage>
        <taxon>Eukaryota</taxon>
        <taxon>Metazoa</taxon>
        <taxon>Ecdysozoa</taxon>
        <taxon>Arthropoda</taxon>
        <taxon>Hexapoda</taxon>
        <taxon>Insecta</taxon>
        <taxon>Pterygota</taxon>
        <taxon>Neoptera</taxon>
        <taxon>Endopterygota</taxon>
        <taxon>Coleoptera</taxon>
        <taxon>Polyphaga</taxon>
        <taxon>Elateriformia</taxon>
        <taxon>Elateroidea</taxon>
        <taxon>Elateridae</taxon>
        <taxon>Agrypninae</taxon>
        <taxon>Pyrophorini</taxon>
        <taxon>Ignelater</taxon>
    </lineage>
</organism>
<dbReference type="Pfam" id="PF03564">
    <property type="entry name" value="DUF1759"/>
    <property type="match status" value="1"/>
</dbReference>
<dbReference type="OrthoDB" id="6769507at2759"/>
<keyword evidence="2" id="KW-1185">Reference proteome</keyword>
<dbReference type="InterPro" id="IPR005312">
    <property type="entry name" value="DUF1759"/>
</dbReference>
<sequence>MPGFSSLDSQGLKLVLNYKLPKMRFRQSGGGDKRLASFWDQFQKILNEEKMDSSDKLHYFLMSITPNSVAEEVVEKFPDISEIYDNVIKALKGRFGREDLLTKFYVRELLKHLVELVLSKENDFIRTDKIQSHLRHLRSLRVTVDNCIRTYAFGLLLSSRRNIENLGDK</sequence>
<dbReference type="EMBL" id="VTPC01091183">
    <property type="protein sequence ID" value="KAF2879377.1"/>
    <property type="molecule type" value="Genomic_DNA"/>
</dbReference>
<proteinExistence type="predicted"/>
<name>A0A8K0C5X7_IGNLU</name>
<dbReference type="AlphaFoldDB" id="A0A8K0C5X7"/>